<dbReference type="InterPro" id="IPR027417">
    <property type="entry name" value="P-loop_NTPase"/>
</dbReference>
<dbReference type="PANTHER" id="PTHR10039">
    <property type="entry name" value="AMELOGENIN"/>
    <property type="match status" value="1"/>
</dbReference>
<dbReference type="AlphaFoldDB" id="A0AA38RMS6"/>
<evidence type="ECO:0000313" key="4">
    <source>
        <dbReference type="Proteomes" id="UP001174694"/>
    </source>
</evidence>
<dbReference type="Pfam" id="PF24883">
    <property type="entry name" value="NPHP3_N"/>
    <property type="match status" value="1"/>
</dbReference>
<evidence type="ECO:0000256" key="1">
    <source>
        <dbReference type="ARBA" id="ARBA00022737"/>
    </source>
</evidence>
<organism evidence="3 4">
    <name type="scientific">Pleurostoma richardsiae</name>
    <dbReference type="NCBI Taxonomy" id="41990"/>
    <lineage>
        <taxon>Eukaryota</taxon>
        <taxon>Fungi</taxon>
        <taxon>Dikarya</taxon>
        <taxon>Ascomycota</taxon>
        <taxon>Pezizomycotina</taxon>
        <taxon>Sordariomycetes</taxon>
        <taxon>Sordariomycetidae</taxon>
        <taxon>Calosphaeriales</taxon>
        <taxon>Pleurostomataceae</taxon>
        <taxon>Pleurostoma</taxon>
    </lineage>
</organism>
<dbReference type="PANTHER" id="PTHR10039:SF14">
    <property type="entry name" value="NACHT DOMAIN-CONTAINING PROTEIN"/>
    <property type="match status" value="1"/>
</dbReference>
<protein>
    <submittedName>
        <fullName evidence="3">HET-domain-containing protein</fullName>
    </submittedName>
</protein>
<dbReference type="InterPro" id="IPR007111">
    <property type="entry name" value="NACHT_NTPase"/>
</dbReference>
<evidence type="ECO:0000313" key="3">
    <source>
        <dbReference type="EMBL" id="KAJ9136886.1"/>
    </source>
</evidence>
<dbReference type="Gene3D" id="3.40.50.300">
    <property type="entry name" value="P-loop containing nucleotide triphosphate hydrolases"/>
    <property type="match status" value="1"/>
</dbReference>
<gene>
    <name evidence="3" type="ORF">NKR23_g9483</name>
</gene>
<proteinExistence type="predicted"/>
<accession>A0AA38RMS6</accession>
<evidence type="ECO:0000259" key="2">
    <source>
        <dbReference type="PROSITE" id="PS50837"/>
    </source>
</evidence>
<comment type="caution">
    <text evidence="3">The sequence shown here is derived from an EMBL/GenBank/DDBJ whole genome shotgun (WGS) entry which is preliminary data.</text>
</comment>
<dbReference type="PROSITE" id="PS50837">
    <property type="entry name" value="NACHT"/>
    <property type="match status" value="1"/>
</dbReference>
<reference evidence="3" key="1">
    <citation type="submission" date="2022-07" db="EMBL/GenBank/DDBJ databases">
        <title>Fungi with potential for degradation of polypropylene.</title>
        <authorList>
            <person name="Gostincar C."/>
        </authorList>
    </citation>
    <scope>NUCLEOTIDE SEQUENCE</scope>
    <source>
        <strain evidence="3">EXF-13308</strain>
    </source>
</reference>
<dbReference type="Proteomes" id="UP001174694">
    <property type="component" value="Unassembled WGS sequence"/>
</dbReference>
<feature type="domain" description="NACHT" evidence="2">
    <location>
        <begin position="57"/>
        <end position="201"/>
    </location>
</feature>
<name>A0AA38RMS6_9PEZI</name>
<dbReference type="EMBL" id="JANBVO010000037">
    <property type="protein sequence ID" value="KAJ9136886.1"/>
    <property type="molecule type" value="Genomic_DNA"/>
</dbReference>
<sequence>MERDARDLKCLEDLCLADPRRDKARIEQTGGGLLQDSYRWVLDLPVFEQWRQDQGSRLLWIHGGPGSGKTILLCGIVDELEKSTASPPLSFFFCQASDARASDATTVLRGLIYLLVSQQPVLISHVQKKYEKVGQSIFEDAYSWTTLSGIFINILQDSAMQGAYIIVDALDECVTNMPQLLNLIVDKSTVAPNVKWLVSSRKWRRIEDHLGTASLAVELGREASAEPVAIAVRAYTSHRIQELSERKGYDENTMNAVRDHISSNDKATFLWTASMEDFYGKYWNLVRRISAGRFLPPPLSRVGLSRRKS</sequence>
<keyword evidence="1" id="KW-0677">Repeat</keyword>
<dbReference type="InterPro" id="IPR056884">
    <property type="entry name" value="NPHP3-like_N"/>
</dbReference>
<dbReference type="SUPFAM" id="SSF52540">
    <property type="entry name" value="P-loop containing nucleoside triphosphate hydrolases"/>
    <property type="match status" value="1"/>
</dbReference>
<keyword evidence="4" id="KW-1185">Reference proteome</keyword>